<feature type="compositionally biased region" description="Polar residues" evidence="2">
    <location>
        <begin position="13"/>
        <end position="24"/>
    </location>
</feature>
<evidence type="ECO:0000256" key="2">
    <source>
        <dbReference type="SAM" id="MobiDB-lite"/>
    </source>
</evidence>
<organism evidence="4 5">
    <name type="scientific">Abeliophyllum distichum</name>
    <dbReference type="NCBI Taxonomy" id="126358"/>
    <lineage>
        <taxon>Eukaryota</taxon>
        <taxon>Viridiplantae</taxon>
        <taxon>Streptophyta</taxon>
        <taxon>Embryophyta</taxon>
        <taxon>Tracheophyta</taxon>
        <taxon>Spermatophyta</taxon>
        <taxon>Magnoliopsida</taxon>
        <taxon>eudicotyledons</taxon>
        <taxon>Gunneridae</taxon>
        <taxon>Pentapetalae</taxon>
        <taxon>asterids</taxon>
        <taxon>lamiids</taxon>
        <taxon>Lamiales</taxon>
        <taxon>Oleaceae</taxon>
        <taxon>Forsythieae</taxon>
        <taxon>Abeliophyllum</taxon>
    </lineage>
</organism>
<proteinExistence type="inferred from homology"/>
<feature type="transmembrane region" description="Helical" evidence="3">
    <location>
        <begin position="70"/>
        <end position="91"/>
    </location>
</feature>
<dbReference type="Proteomes" id="UP001604336">
    <property type="component" value="Unassembled WGS sequence"/>
</dbReference>
<comment type="caution">
    <text evidence="4">The sequence shown here is derived from an EMBL/GenBank/DDBJ whole genome shotgun (WGS) entry which is preliminary data.</text>
</comment>
<gene>
    <name evidence="4" type="ORF">Adt_03440</name>
</gene>
<dbReference type="PANTHER" id="PTHR11206">
    <property type="entry name" value="MULTIDRUG RESISTANCE PROTEIN"/>
    <property type="match status" value="1"/>
</dbReference>
<reference evidence="5" key="1">
    <citation type="submission" date="2024-07" db="EMBL/GenBank/DDBJ databases">
        <title>Two chromosome-level genome assemblies of Korean endemic species Abeliophyllum distichum and Forsythia ovata (Oleaceae).</title>
        <authorList>
            <person name="Jang H."/>
        </authorList>
    </citation>
    <scope>NUCLEOTIDE SEQUENCE [LARGE SCALE GENOMIC DNA]</scope>
</reference>
<evidence type="ECO:0000256" key="1">
    <source>
        <dbReference type="ARBA" id="ARBA00010199"/>
    </source>
</evidence>
<keyword evidence="3" id="KW-1133">Transmembrane helix</keyword>
<evidence type="ECO:0000256" key="3">
    <source>
        <dbReference type="SAM" id="Phobius"/>
    </source>
</evidence>
<sequence>MEEDDGRVVSPLISEQQTRNNEESGSNFIGELIGEAKQQLNLAVLLIAVSILQYCLQVISIMFVGHLGELPLSSASMATSFASVTGFSVLVSNISSSRQYAPSVYYYYYFPSKPCACTFSSNGY</sequence>
<keyword evidence="3" id="KW-0472">Membrane</keyword>
<evidence type="ECO:0000313" key="5">
    <source>
        <dbReference type="Proteomes" id="UP001604336"/>
    </source>
</evidence>
<feature type="region of interest" description="Disordered" evidence="2">
    <location>
        <begin position="1"/>
        <end position="24"/>
    </location>
</feature>
<keyword evidence="3" id="KW-0812">Transmembrane</keyword>
<dbReference type="AlphaFoldDB" id="A0ABD1VYR5"/>
<keyword evidence="5" id="KW-1185">Reference proteome</keyword>
<accession>A0ABD1VYR5</accession>
<evidence type="ECO:0000313" key="4">
    <source>
        <dbReference type="EMBL" id="KAL2542462.1"/>
    </source>
</evidence>
<comment type="similarity">
    <text evidence="1">Belongs to the multi antimicrobial extrusion (MATE) (TC 2.A.66.1) family.</text>
</comment>
<feature type="transmembrane region" description="Helical" evidence="3">
    <location>
        <begin position="42"/>
        <end position="64"/>
    </location>
</feature>
<dbReference type="InterPro" id="IPR002528">
    <property type="entry name" value="MATE_fam"/>
</dbReference>
<dbReference type="EMBL" id="JBFOLK010000001">
    <property type="protein sequence ID" value="KAL2542462.1"/>
    <property type="molecule type" value="Genomic_DNA"/>
</dbReference>
<protein>
    <submittedName>
        <fullName evidence="4">MATE efflux family protein</fullName>
    </submittedName>
</protein>
<dbReference type="Pfam" id="PF01554">
    <property type="entry name" value="MatE"/>
    <property type="match status" value="1"/>
</dbReference>
<name>A0ABD1VYR5_9LAMI</name>